<gene>
    <name evidence="6" type="ORF">FNH08_04080</name>
</gene>
<sequence length="538" mass="59126">MPAEEGVPGRLDRLSQATLGSHVAVLERASRSRSTDPLLVLADRTYSCADVLAHSSRVASLLVSVGVQRGDRVVIILPTVPESVWAWLGTNICGGIDAPLSPDVSGVMLDYYLQDLEPRAVVGTREALERVARSAFVPDFAVVVGAWDGSPWAGPRVQHVHIDDDNAGTSPHQRPEEGSPSDDEVATILYTSGTTGPSKGVMLSRGYYTEMAVSHLRAVPLARGAKAYCAQPLHHVDARSMVVDCLVAQATLVLAERFSASGFWADVERHDVDVFYFIGTMLHLIHLQPDRESEQTMRRRIGIGSAVPAAIHASFQKRFNVALVEGYGMTEAPFMTSQTLECSSPGNVGHPLDSIEARLVDHQDQDVRGHQVGELVIRPKRPHVMMLGYWRKPEATEASMRDGWFHTGDLMRRREDGSLVYVGRRKDSIRRRGENVSAWEVEQIALRHPSVCEAAAFGVPSPLGEEDVAMLLVPAEDQVIDVEQLHRHLGEHLPRFAVPRFLEVVDSLPKTPSERVAKGAVRERGLTSRAFDAQIRRG</sequence>
<dbReference type="PANTHER" id="PTHR43201">
    <property type="entry name" value="ACYL-COA SYNTHETASE"/>
    <property type="match status" value="1"/>
</dbReference>
<feature type="domain" description="AMP-binding enzyme C-terminal" evidence="5">
    <location>
        <begin position="440"/>
        <end position="513"/>
    </location>
</feature>
<evidence type="ECO:0000313" key="6">
    <source>
        <dbReference type="EMBL" id="MPY56382.1"/>
    </source>
</evidence>
<dbReference type="GO" id="GO:0031956">
    <property type="term" value="F:medium-chain fatty acid-CoA ligase activity"/>
    <property type="evidence" value="ECO:0007669"/>
    <property type="project" value="TreeGrafter"/>
</dbReference>
<accession>A0A5N8XA92</accession>
<dbReference type="PANTHER" id="PTHR43201:SF5">
    <property type="entry name" value="MEDIUM-CHAIN ACYL-COA LIGASE ACSF2, MITOCHONDRIAL"/>
    <property type="match status" value="1"/>
</dbReference>
<name>A0A5N8XA92_9ACTN</name>
<evidence type="ECO:0000256" key="2">
    <source>
        <dbReference type="ARBA" id="ARBA00022598"/>
    </source>
</evidence>
<dbReference type="Gene3D" id="3.40.50.12780">
    <property type="entry name" value="N-terminal domain of ligase-like"/>
    <property type="match status" value="1"/>
</dbReference>
<feature type="domain" description="AMP-dependent synthetase/ligase" evidence="4">
    <location>
        <begin position="27"/>
        <end position="390"/>
    </location>
</feature>
<dbReference type="InterPro" id="IPR045851">
    <property type="entry name" value="AMP-bd_C_sf"/>
</dbReference>
<keyword evidence="7" id="KW-1185">Reference proteome</keyword>
<dbReference type="PROSITE" id="PS00455">
    <property type="entry name" value="AMP_BINDING"/>
    <property type="match status" value="1"/>
</dbReference>
<dbReference type="Pfam" id="PF13193">
    <property type="entry name" value="AMP-binding_C"/>
    <property type="match status" value="1"/>
</dbReference>
<keyword evidence="2 6" id="KW-0436">Ligase</keyword>
<protein>
    <submittedName>
        <fullName evidence="6">ATP-dependent acyl-CoA ligase</fullName>
    </submittedName>
</protein>
<feature type="region of interest" description="Disordered" evidence="3">
    <location>
        <begin position="161"/>
        <end position="183"/>
    </location>
</feature>
<dbReference type="AlphaFoldDB" id="A0A5N8XA92"/>
<reference evidence="6 7" key="1">
    <citation type="submission" date="2019-07" db="EMBL/GenBank/DDBJ databases">
        <title>New species of Amycolatopsis and Streptomyces.</title>
        <authorList>
            <person name="Duangmal K."/>
            <person name="Teo W.F.A."/>
            <person name="Lipun K."/>
        </authorList>
    </citation>
    <scope>NUCLEOTIDE SEQUENCE [LARGE SCALE GENOMIC DNA]</scope>
    <source>
        <strain evidence="6 7">NBRC 106415</strain>
    </source>
</reference>
<evidence type="ECO:0000256" key="1">
    <source>
        <dbReference type="ARBA" id="ARBA00006432"/>
    </source>
</evidence>
<organism evidence="6 7">
    <name type="scientific">Streptomyces spongiae</name>
    <dbReference type="NCBI Taxonomy" id="565072"/>
    <lineage>
        <taxon>Bacteria</taxon>
        <taxon>Bacillati</taxon>
        <taxon>Actinomycetota</taxon>
        <taxon>Actinomycetes</taxon>
        <taxon>Kitasatosporales</taxon>
        <taxon>Streptomycetaceae</taxon>
        <taxon>Streptomyces</taxon>
    </lineage>
</organism>
<dbReference type="InterPro" id="IPR020845">
    <property type="entry name" value="AMP-binding_CS"/>
</dbReference>
<dbReference type="InterPro" id="IPR000873">
    <property type="entry name" value="AMP-dep_synth/lig_dom"/>
</dbReference>
<evidence type="ECO:0000313" key="7">
    <source>
        <dbReference type="Proteomes" id="UP000400924"/>
    </source>
</evidence>
<dbReference type="Pfam" id="PF00501">
    <property type="entry name" value="AMP-binding"/>
    <property type="match status" value="1"/>
</dbReference>
<proteinExistence type="inferred from homology"/>
<evidence type="ECO:0000256" key="3">
    <source>
        <dbReference type="SAM" id="MobiDB-lite"/>
    </source>
</evidence>
<evidence type="ECO:0000259" key="5">
    <source>
        <dbReference type="Pfam" id="PF13193"/>
    </source>
</evidence>
<comment type="similarity">
    <text evidence="1">Belongs to the ATP-dependent AMP-binding enzyme family.</text>
</comment>
<dbReference type="Proteomes" id="UP000400924">
    <property type="component" value="Unassembled WGS sequence"/>
</dbReference>
<evidence type="ECO:0000259" key="4">
    <source>
        <dbReference type="Pfam" id="PF00501"/>
    </source>
</evidence>
<comment type="caution">
    <text evidence="6">The sequence shown here is derived from an EMBL/GenBank/DDBJ whole genome shotgun (WGS) entry which is preliminary data.</text>
</comment>
<dbReference type="Gene3D" id="3.30.300.30">
    <property type="match status" value="1"/>
</dbReference>
<dbReference type="EMBL" id="VJZC01000014">
    <property type="protein sequence ID" value="MPY56382.1"/>
    <property type="molecule type" value="Genomic_DNA"/>
</dbReference>
<dbReference type="GO" id="GO:0006631">
    <property type="term" value="P:fatty acid metabolic process"/>
    <property type="evidence" value="ECO:0007669"/>
    <property type="project" value="TreeGrafter"/>
</dbReference>
<dbReference type="SUPFAM" id="SSF56801">
    <property type="entry name" value="Acetyl-CoA synthetase-like"/>
    <property type="match status" value="1"/>
</dbReference>
<dbReference type="InterPro" id="IPR042099">
    <property type="entry name" value="ANL_N_sf"/>
</dbReference>
<dbReference type="InterPro" id="IPR025110">
    <property type="entry name" value="AMP-bd_C"/>
</dbReference>